<proteinExistence type="predicted"/>
<evidence type="ECO:0000313" key="2">
    <source>
        <dbReference type="WBParaSite" id="PS1159_v2.g10048.t1"/>
    </source>
</evidence>
<organism evidence="1 2">
    <name type="scientific">Panagrolaimus sp. PS1159</name>
    <dbReference type="NCBI Taxonomy" id="55785"/>
    <lineage>
        <taxon>Eukaryota</taxon>
        <taxon>Metazoa</taxon>
        <taxon>Ecdysozoa</taxon>
        <taxon>Nematoda</taxon>
        <taxon>Chromadorea</taxon>
        <taxon>Rhabditida</taxon>
        <taxon>Tylenchina</taxon>
        <taxon>Panagrolaimomorpha</taxon>
        <taxon>Panagrolaimoidea</taxon>
        <taxon>Panagrolaimidae</taxon>
        <taxon>Panagrolaimus</taxon>
    </lineage>
</organism>
<name>A0AC35EU80_9BILA</name>
<dbReference type="WBParaSite" id="PS1159_v2.g10048.t1">
    <property type="protein sequence ID" value="PS1159_v2.g10048.t1"/>
    <property type="gene ID" value="PS1159_v2.g10048"/>
</dbReference>
<sequence length="425" mass="49111">MLANPLPVQDPMLDLQNLKCHVERHPEQHQHFSFTVKFEHVMQRTVLRSLNYEDDVNPACTWGIRCVPLGHTALFYLLRNSLMEYMEFEYDYTIVNGDGQFETGYGRRGFINAHTLCDEFLGPAIDIPVHPNRNWFILQINIRHLRRNRDYWFVQPSVPSIRHPLNQQHQNGDVLDNILEHDIINLELEEAAVLKSQPLRHLSDDIPTFPNFSKRLLSLFVDETFSDCEIKAGNSVFPAHKSLLAAHSIVLRSMFIHSCTLESQTSCLKIDYLLPEAVLVMLQWFYTGELGALDNDVALAYLPLSDRISNTIENSDAPTSSEFSIKKPQRLDTEVVIDVVQLAHKYDLQDLIYLSEQILVNRMDLSNCCRLAYLSSLFQLFSLKMASFAMIKENREKVLKSEQWKDLIDTDAELAKSIFEGYYKL</sequence>
<accession>A0AC35EU80</accession>
<evidence type="ECO:0000313" key="1">
    <source>
        <dbReference type="Proteomes" id="UP000887580"/>
    </source>
</evidence>
<dbReference type="Proteomes" id="UP000887580">
    <property type="component" value="Unplaced"/>
</dbReference>
<reference evidence="2" key="1">
    <citation type="submission" date="2022-11" db="UniProtKB">
        <authorList>
            <consortium name="WormBaseParasite"/>
        </authorList>
    </citation>
    <scope>IDENTIFICATION</scope>
</reference>
<protein>
    <submittedName>
        <fullName evidence="2">BTB domain-containing protein</fullName>
    </submittedName>
</protein>